<evidence type="ECO:0000256" key="1">
    <source>
        <dbReference type="ARBA" id="ARBA00013699"/>
    </source>
</evidence>
<dbReference type="SMART" id="SM00875">
    <property type="entry name" value="BACK"/>
    <property type="match status" value="1"/>
</dbReference>
<dbReference type="Gene3D" id="1.25.40.420">
    <property type="match status" value="1"/>
</dbReference>
<dbReference type="UniPathway" id="UPA00143"/>
<comment type="function">
    <text evidence="4">Probable substrate-specific adapter of an E3 ubiquitin-protein ligase complex which mediates the ubiquitination and subsequent proteasomal degradation of target proteins. May have a role in synapse differentiation and growth.</text>
</comment>
<dbReference type="PANTHER" id="PTHR45632:SF3">
    <property type="entry name" value="KELCH-LIKE PROTEIN 32"/>
    <property type="match status" value="1"/>
</dbReference>
<reference evidence="6 7" key="1">
    <citation type="journal article" date="2018" name="Gigascience">
        <title>Genomes of trombidid mites reveal novel predicted allergens and laterally-transferred genes associated with secondary metabolism.</title>
        <authorList>
            <person name="Dong X."/>
            <person name="Chaisiri K."/>
            <person name="Xia D."/>
            <person name="Armstrong S.D."/>
            <person name="Fang Y."/>
            <person name="Donnelly M.J."/>
            <person name="Kadowaki T."/>
            <person name="McGarry J.W."/>
            <person name="Darby A.C."/>
            <person name="Makepeace B.L."/>
        </authorList>
    </citation>
    <scope>NUCLEOTIDE SEQUENCE [LARGE SCALE GENOMIC DNA]</scope>
    <source>
        <strain evidence="6">UoL-UT</strain>
    </source>
</reference>
<dbReference type="Pfam" id="PF01344">
    <property type="entry name" value="Kelch_1"/>
    <property type="match status" value="1"/>
</dbReference>
<evidence type="ECO:0000313" key="7">
    <source>
        <dbReference type="Proteomes" id="UP000288716"/>
    </source>
</evidence>
<dbReference type="Pfam" id="PF00651">
    <property type="entry name" value="BTB"/>
    <property type="match status" value="1"/>
</dbReference>
<dbReference type="AlphaFoldDB" id="A0A443SQT3"/>
<accession>A0A443SQT3</accession>
<dbReference type="InterPro" id="IPR011705">
    <property type="entry name" value="BACK"/>
</dbReference>
<dbReference type="STRING" id="299467.A0A443SQT3"/>
<dbReference type="Pfam" id="PF07707">
    <property type="entry name" value="BACK"/>
    <property type="match status" value="1"/>
</dbReference>
<dbReference type="SMART" id="SM00225">
    <property type="entry name" value="BTB"/>
    <property type="match status" value="1"/>
</dbReference>
<dbReference type="OrthoDB" id="45365at2759"/>
<protein>
    <recommendedName>
        <fullName evidence="1">Kelch-like protein diablo</fullName>
    </recommendedName>
</protein>
<gene>
    <name evidence="6" type="ORF">B4U80_09516</name>
</gene>
<dbReference type="PANTHER" id="PTHR45632">
    <property type="entry name" value="LD33804P"/>
    <property type="match status" value="1"/>
</dbReference>
<feature type="domain" description="BTB" evidence="5">
    <location>
        <begin position="40"/>
        <end position="107"/>
    </location>
</feature>
<evidence type="ECO:0000256" key="2">
    <source>
        <dbReference type="ARBA" id="ARBA00022441"/>
    </source>
</evidence>
<dbReference type="VEuPathDB" id="VectorBase:LDEU002215"/>
<proteinExistence type="predicted"/>
<organism evidence="6 7">
    <name type="scientific">Leptotrombidium deliense</name>
    <dbReference type="NCBI Taxonomy" id="299467"/>
    <lineage>
        <taxon>Eukaryota</taxon>
        <taxon>Metazoa</taxon>
        <taxon>Ecdysozoa</taxon>
        <taxon>Arthropoda</taxon>
        <taxon>Chelicerata</taxon>
        <taxon>Arachnida</taxon>
        <taxon>Acari</taxon>
        <taxon>Acariformes</taxon>
        <taxon>Trombidiformes</taxon>
        <taxon>Prostigmata</taxon>
        <taxon>Anystina</taxon>
        <taxon>Parasitengona</taxon>
        <taxon>Trombiculoidea</taxon>
        <taxon>Trombiculidae</taxon>
        <taxon>Leptotrombidium</taxon>
    </lineage>
</organism>
<evidence type="ECO:0000313" key="6">
    <source>
        <dbReference type="EMBL" id="RWS29825.1"/>
    </source>
</evidence>
<evidence type="ECO:0000259" key="5">
    <source>
        <dbReference type="PROSITE" id="PS50097"/>
    </source>
</evidence>
<dbReference type="GO" id="GO:0003779">
    <property type="term" value="F:actin binding"/>
    <property type="evidence" value="ECO:0007669"/>
    <property type="project" value="UniProtKB-KW"/>
</dbReference>
<dbReference type="Proteomes" id="UP000288716">
    <property type="component" value="Unassembled WGS sequence"/>
</dbReference>
<evidence type="ECO:0000256" key="3">
    <source>
        <dbReference type="ARBA" id="ARBA00022737"/>
    </source>
</evidence>
<comment type="caution">
    <text evidence="6">The sequence shown here is derived from an EMBL/GenBank/DDBJ whole genome shotgun (WGS) entry which is preliminary data.</text>
</comment>
<dbReference type="GO" id="GO:0016567">
    <property type="term" value="P:protein ubiquitination"/>
    <property type="evidence" value="ECO:0007669"/>
    <property type="project" value="UniProtKB-UniPathway"/>
</dbReference>
<keyword evidence="2" id="KW-0880">Kelch repeat</keyword>
<keyword evidence="3" id="KW-0677">Repeat</keyword>
<sequence length="623" mass="70418">MRQLSSNINSSETCEHVELLSHSSVLLRGLNWLRSKSLLVDVTLIAGGDCFDAHRAVLASCSDYFRAMFTGDMKECQESVISLNGVSSQGMSALIEYAYTARVTLNLTNVEIILAAASYLQFLDVIEVCSAFLEQQINIENCVDIAFVAEMFSLLRLRKKVYRFISANLLPFSRTVHFQRLSHYQLEYLLSSDFPVDCCESDVLTIVLNWIHFSPKKRMNFAANILSHIHFHELSKEQWKKHEILMKCTSSSFVLKNGAFGGNKTKECAYSDLTDVSSALLNSRGMELAIVKVGGFSGISGVTNEISYYLRSVNKWKYLTSIPHVDQCNFGVTVLWNELFVVGGCYNQSLEENVHPFGFKYNVLNNTWSTIAMMQQERCRFTLSAVNCKIYAIAGAGEINGEYRESCACEVYNPVNDTWTEIAPIVGGCRTQHAAASWNTYLYVCGGLDHDVVLDSVVRYNTLCDMWERKTAMLLPRADHNIHCYKNKLYITGGWYEDELTATRILVDTIDCYDIATDHWETVATIPTRRLHSSSIIFGSQLYIIGGFLSDNTFNKRNSVIECFDIDARCWSSAQEYPEQIWEHCVCTLFVPRCHDDCDLTGKCDQSSSRYPMLGHPTIKANA</sequence>
<dbReference type="InterPro" id="IPR006652">
    <property type="entry name" value="Kelch_1"/>
</dbReference>
<dbReference type="EMBL" id="NCKV01000750">
    <property type="protein sequence ID" value="RWS29825.1"/>
    <property type="molecule type" value="Genomic_DNA"/>
</dbReference>
<dbReference type="Gene3D" id="3.30.710.10">
    <property type="entry name" value="Potassium Channel Kv1.1, Chain A"/>
    <property type="match status" value="1"/>
</dbReference>
<dbReference type="InterPro" id="IPR015915">
    <property type="entry name" value="Kelch-typ_b-propeller"/>
</dbReference>
<keyword evidence="7" id="KW-1185">Reference proteome</keyword>
<dbReference type="Pfam" id="PF24681">
    <property type="entry name" value="Kelch_KLHDC2_KLHL20_DRC7"/>
    <property type="match status" value="1"/>
</dbReference>
<dbReference type="SMART" id="SM00612">
    <property type="entry name" value="Kelch"/>
    <property type="match status" value="6"/>
</dbReference>
<evidence type="ECO:0000256" key="4">
    <source>
        <dbReference type="ARBA" id="ARBA00043912"/>
    </source>
</evidence>
<dbReference type="InterPro" id="IPR000210">
    <property type="entry name" value="BTB/POZ_dom"/>
</dbReference>
<dbReference type="PIRSF" id="PIRSF037037">
    <property type="entry name" value="Kelch-like_protein_gigaxonin"/>
    <property type="match status" value="1"/>
</dbReference>
<dbReference type="Gene3D" id="2.120.10.80">
    <property type="entry name" value="Kelch-type beta propeller"/>
    <property type="match status" value="1"/>
</dbReference>
<name>A0A443SQT3_9ACAR</name>
<dbReference type="PROSITE" id="PS50097">
    <property type="entry name" value="BTB"/>
    <property type="match status" value="1"/>
</dbReference>
<dbReference type="SUPFAM" id="SSF54695">
    <property type="entry name" value="POZ domain"/>
    <property type="match status" value="1"/>
</dbReference>
<dbReference type="SUPFAM" id="SSF117281">
    <property type="entry name" value="Kelch motif"/>
    <property type="match status" value="1"/>
</dbReference>
<dbReference type="InterPro" id="IPR011333">
    <property type="entry name" value="SKP1/BTB/POZ_sf"/>
</dbReference>
<dbReference type="InterPro" id="IPR017096">
    <property type="entry name" value="BTB-kelch_protein"/>
</dbReference>